<dbReference type="PANTHER" id="PTHR21013">
    <property type="entry name" value="ATP SYNTHASE MITOCHONDRIAL F1 COMPLEX ASSEMBLY FACTOR 2/ATP12 PROTEIN, MITOCHONDRIAL PRECURSOR"/>
    <property type="match status" value="1"/>
</dbReference>
<dbReference type="PANTHER" id="PTHR21013:SF10">
    <property type="entry name" value="ATP SYNTHASE MITOCHONDRIAL F1 COMPLEX ASSEMBLY FACTOR 2"/>
    <property type="match status" value="1"/>
</dbReference>
<dbReference type="GO" id="GO:0005739">
    <property type="term" value="C:mitochondrion"/>
    <property type="evidence" value="ECO:0007669"/>
    <property type="project" value="TreeGrafter"/>
</dbReference>
<evidence type="ECO:0000313" key="1">
    <source>
        <dbReference type="Proteomes" id="UP000046393"/>
    </source>
</evidence>
<dbReference type="InterPro" id="IPR011419">
    <property type="entry name" value="ATP12_ATP_synth-F1-assembly"/>
</dbReference>
<sequence length="245" mass="28359">MTCFFRCVRHVHVAASALKKPNRFYKVSLFVFTSVKKIESKPLAYAVCQEWNAQDKVIRLDRMLLTKLSFTVLDNPLLLKNNVIDNIMKYLDTDTILYLCGENEKLKELQKCHWGPILHWSNACFLFILHCRFLVKIFCLVAEISDESREHIRHALNGYNFPALVGIEFAVESVKSLLLVLAALSCRISIKDCADFALLEQRFQTDVWGKVEWAHDVEFEEIVSRLSAGVLFAYFMSNVFHSRNM</sequence>
<dbReference type="WBParaSite" id="SMUV_0000908601-mRNA-1">
    <property type="protein sequence ID" value="SMUV_0000908601-mRNA-1"/>
    <property type="gene ID" value="SMUV_0000908601"/>
</dbReference>
<reference evidence="2" key="1">
    <citation type="submission" date="2017-02" db="UniProtKB">
        <authorList>
            <consortium name="WormBaseParasite"/>
        </authorList>
    </citation>
    <scope>IDENTIFICATION</scope>
</reference>
<dbReference type="GO" id="GO:0033615">
    <property type="term" value="P:mitochondrial proton-transporting ATP synthase complex assembly"/>
    <property type="evidence" value="ECO:0007669"/>
    <property type="project" value="TreeGrafter"/>
</dbReference>
<keyword evidence="1" id="KW-1185">Reference proteome</keyword>
<name>A0A0N5AW04_9BILA</name>
<proteinExistence type="predicted"/>
<accession>A0A0N5AW04</accession>
<dbReference type="Proteomes" id="UP000046393">
    <property type="component" value="Unplaced"/>
</dbReference>
<dbReference type="InterPro" id="IPR023335">
    <property type="entry name" value="ATP12_ortho_dom_sf"/>
</dbReference>
<evidence type="ECO:0000313" key="2">
    <source>
        <dbReference type="WBParaSite" id="SMUV_0000908601-mRNA-1"/>
    </source>
</evidence>
<protein>
    <submittedName>
        <fullName evidence="2">ATP synthase mitochondrial F1 complex assembly factor 2</fullName>
    </submittedName>
</protein>
<dbReference type="Gene3D" id="1.10.3580.10">
    <property type="entry name" value="ATP12 ATPase"/>
    <property type="match status" value="1"/>
</dbReference>
<dbReference type="SUPFAM" id="SSF160909">
    <property type="entry name" value="ATP12-like"/>
    <property type="match status" value="1"/>
</dbReference>
<dbReference type="Pfam" id="PF07542">
    <property type="entry name" value="ATP12"/>
    <property type="match status" value="1"/>
</dbReference>
<dbReference type="STRING" id="451379.A0A0N5AW04"/>
<organism evidence="1 2">
    <name type="scientific">Syphacia muris</name>
    <dbReference type="NCBI Taxonomy" id="451379"/>
    <lineage>
        <taxon>Eukaryota</taxon>
        <taxon>Metazoa</taxon>
        <taxon>Ecdysozoa</taxon>
        <taxon>Nematoda</taxon>
        <taxon>Chromadorea</taxon>
        <taxon>Rhabditida</taxon>
        <taxon>Spirurina</taxon>
        <taxon>Oxyuridomorpha</taxon>
        <taxon>Oxyuroidea</taxon>
        <taxon>Oxyuridae</taxon>
        <taxon>Syphacia</taxon>
    </lineage>
</organism>
<dbReference type="AlphaFoldDB" id="A0A0N5AW04"/>